<dbReference type="PANTHER" id="PTHR30024:SF42">
    <property type="entry name" value="ALIPHATIC SULFONATES-BINDING PROTEIN-RELATED"/>
    <property type="match status" value="1"/>
</dbReference>
<comment type="caution">
    <text evidence="2">The sequence shown here is derived from an EMBL/GenBank/DDBJ whole genome shotgun (WGS) entry which is preliminary data.</text>
</comment>
<sequence>MNEKNAIFSTTANSLVDGMDRRKVLLGGIAVAGALAMPAIVRAQSTPKIRIGFWPVASGLPFFAAVDQGYFKAAGLDVEVQKHASAQQAMEAMLSGRAEGSANGVATAVLAVGEIAQPGLMKIFCSNPSNAKYVLDEFIVAKDSPLQSVADLKGTRIACGPGIQNLTIARSILEKAGVADAKVTELPIAQHVAAIATDQVDAIYTLEPTGTVGRLNGVSRVLEAGVVAKYLLGDPMAPWFGGSATLTSTFIQEHPDVAKQFMEAYRRGVTLLKTDPAKARPSLKGYTAIDGALTDEVPMNDYVFYDEFTPEQIAYFQKYFDLFTEKGIFSKKLSVESMLYKA</sequence>
<evidence type="ECO:0000259" key="1">
    <source>
        <dbReference type="Pfam" id="PF09084"/>
    </source>
</evidence>
<evidence type="ECO:0000313" key="2">
    <source>
        <dbReference type="EMBL" id="THU00236.1"/>
    </source>
</evidence>
<keyword evidence="3" id="KW-1185">Reference proteome</keyword>
<evidence type="ECO:0000313" key="3">
    <source>
        <dbReference type="Proteomes" id="UP000308917"/>
    </source>
</evidence>
<name>A0A4V4GR73_9BURK</name>
<protein>
    <submittedName>
        <fullName evidence="2">ABC transporter substrate-binding protein</fullName>
    </submittedName>
</protein>
<dbReference type="OrthoDB" id="8892982at2"/>
<dbReference type="EMBL" id="STFG01000011">
    <property type="protein sequence ID" value="THU00236.1"/>
    <property type="molecule type" value="Genomic_DNA"/>
</dbReference>
<dbReference type="PROSITE" id="PS51318">
    <property type="entry name" value="TAT"/>
    <property type="match status" value="1"/>
</dbReference>
<feature type="domain" description="SsuA/THI5-like" evidence="1">
    <location>
        <begin position="61"/>
        <end position="279"/>
    </location>
</feature>
<dbReference type="SUPFAM" id="SSF53850">
    <property type="entry name" value="Periplasmic binding protein-like II"/>
    <property type="match status" value="1"/>
</dbReference>
<proteinExistence type="predicted"/>
<accession>A0A4V4GR73</accession>
<dbReference type="PANTHER" id="PTHR30024">
    <property type="entry name" value="ALIPHATIC SULFONATES-BINDING PROTEIN-RELATED"/>
    <property type="match status" value="1"/>
</dbReference>
<dbReference type="Gene3D" id="3.40.190.10">
    <property type="entry name" value="Periplasmic binding protein-like II"/>
    <property type="match status" value="2"/>
</dbReference>
<dbReference type="RefSeq" id="WP_136573760.1">
    <property type="nucleotide sequence ID" value="NZ_STFG01000011.1"/>
</dbReference>
<dbReference type="Pfam" id="PF09084">
    <property type="entry name" value="NMT1"/>
    <property type="match status" value="1"/>
</dbReference>
<gene>
    <name evidence="2" type="ORF">E9531_10725</name>
</gene>
<dbReference type="AlphaFoldDB" id="A0A4V4GR73"/>
<dbReference type="InterPro" id="IPR015168">
    <property type="entry name" value="SsuA/THI5"/>
</dbReference>
<dbReference type="Proteomes" id="UP000308917">
    <property type="component" value="Unassembled WGS sequence"/>
</dbReference>
<dbReference type="InterPro" id="IPR006311">
    <property type="entry name" value="TAT_signal"/>
</dbReference>
<reference evidence="2 3" key="1">
    <citation type="journal article" date="2015" name="Antonie Van Leeuwenhoek">
        <title>Lampropedia puyangensis sp. nov., isolated from symptomatic bark of Populus ? euramericana canker and emended description of Lampropedia hyalina (Ehrenberg 1832) Lee et al. 2004.</title>
        <authorList>
            <person name="Li Y."/>
            <person name="Wang T."/>
            <person name="Piao C.G."/>
            <person name="Wang L.F."/>
            <person name="Tian G.Z."/>
            <person name="Zhu T.H."/>
            <person name="Guo M.W."/>
        </authorList>
    </citation>
    <scope>NUCLEOTIDE SEQUENCE [LARGE SCALE GENOMIC DNA]</scope>
    <source>
        <strain evidence="2 3">2-bin</strain>
    </source>
</reference>
<organism evidence="2 3">
    <name type="scientific">Lampropedia puyangensis</name>
    <dbReference type="NCBI Taxonomy" id="1330072"/>
    <lineage>
        <taxon>Bacteria</taxon>
        <taxon>Pseudomonadati</taxon>
        <taxon>Pseudomonadota</taxon>
        <taxon>Betaproteobacteria</taxon>
        <taxon>Burkholderiales</taxon>
        <taxon>Comamonadaceae</taxon>
        <taxon>Lampropedia</taxon>
    </lineage>
</organism>